<feature type="region of interest" description="Disordered" evidence="1">
    <location>
        <begin position="1"/>
        <end position="70"/>
    </location>
</feature>
<reference evidence="2 3" key="1">
    <citation type="submission" date="2018-10" db="EMBL/GenBank/DDBJ databases">
        <authorList>
            <person name="Ekblom R."/>
            <person name="Jareborg N."/>
        </authorList>
    </citation>
    <scope>NUCLEOTIDE SEQUENCE [LARGE SCALE GENOMIC DNA]</scope>
    <source>
        <tissue evidence="2">Muscle</tissue>
    </source>
</reference>
<gene>
    <name evidence="2" type="ORF">BN2614_LOCUS1</name>
</gene>
<accession>A0A9X9MDA2</accession>
<feature type="compositionally biased region" description="Basic and acidic residues" evidence="1">
    <location>
        <begin position="17"/>
        <end position="26"/>
    </location>
</feature>
<evidence type="ECO:0000256" key="1">
    <source>
        <dbReference type="SAM" id="MobiDB-lite"/>
    </source>
</evidence>
<evidence type="ECO:0000313" key="3">
    <source>
        <dbReference type="Proteomes" id="UP000269945"/>
    </source>
</evidence>
<comment type="caution">
    <text evidence="2">The sequence shown here is derived from an EMBL/GenBank/DDBJ whole genome shotgun (WGS) entry which is preliminary data.</text>
</comment>
<keyword evidence="3" id="KW-1185">Reference proteome</keyword>
<feature type="non-terminal residue" evidence="2">
    <location>
        <position position="1"/>
    </location>
</feature>
<feature type="compositionally biased region" description="Basic and acidic residues" evidence="1">
    <location>
        <begin position="33"/>
        <end position="47"/>
    </location>
</feature>
<proteinExistence type="predicted"/>
<dbReference type="EMBL" id="CYRY02046902">
    <property type="protein sequence ID" value="VCX42716.1"/>
    <property type="molecule type" value="Genomic_DNA"/>
</dbReference>
<name>A0A9X9MDA2_GULGU</name>
<protein>
    <submittedName>
        <fullName evidence="2">Uncharacterized protein</fullName>
    </submittedName>
</protein>
<sequence length="70" mass="7456">LSLPPREVGPGWYQPANRDKDVEDGQHPGPLVPHKEVAQDGGRDGGEAGRAYARDAPGQEDEPGVLGERT</sequence>
<organism evidence="2 3">
    <name type="scientific">Gulo gulo</name>
    <name type="common">Wolverine</name>
    <name type="synonym">Gluton</name>
    <dbReference type="NCBI Taxonomy" id="48420"/>
    <lineage>
        <taxon>Eukaryota</taxon>
        <taxon>Metazoa</taxon>
        <taxon>Chordata</taxon>
        <taxon>Craniata</taxon>
        <taxon>Vertebrata</taxon>
        <taxon>Euteleostomi</taxon>
        <taxon>Mammalia</taxon>
        <taxon>Eutheria</taxon>
        <taxon>Laurasiatheria</taxon>
        <taxon>Carnivora</taxon>
        <taxon>Caniformia</taxon>
        <taxon>Musteloidea</taxon>
        <taxon>Mustelidae</taxon>
        <taxon>Guloninae</taxon>
        <taxon>Gulo</taxon>
    </lineage>
</organism>
<evidence type="ECO:0000313" key="2">
    <source>
        <dbReference type="EMBL" id="VCX42716.1"/>
    </source>
</evidence>
<dbReference type="AlphaFoldDB" id="A0A9X9MDA2"/>
<dbReference type="Proteomes" id="UP000269945">
    <property type="component" value="Unassembled WGS sequence"/>
</dbReference>